<dbReference type="InterPro" id="IPR017946">
    <property type="entry name" value="PLC-like_Pdiesterase_TIM-brl"/>
</dbReference>
<dbReference type="PROSITE" id="PS50007">
    <property type="entry name" value="PIPLC_X_DOMAIN"/>
    <property type="match status" value="1"/>
</dbReference>
<dbReference type="Gene3D" id="3.20.20.190">
    <property type="entry name" value="Phosphatidylinositol (PI) phosphodiesterase"/>
    <property type="match status" value="1"/>
</dbReference>
<dbReference type="SUPFAM" id="SSF51695">
    <property type="entry name" value="PLC-like phosphodiesterases"/>
    <property type="match status" value="1"/>
</dbReference>
<reference evidence="1 2" key="1">
    <citation type="submission" date="2024-02" db="EMBL/GenBank/DDBJ databases">
        <title>Chromosome-scale genome assembly of the rough periwinkle Littorina saxatilis.</title>
        <authorList>
            <person name="De Jode A."/>
            <person name="Faria R."/>
            <person name="Formenti G."/>
            <person name="Sims Y."/>
            <person name="Smith T.P."/>
            <person name="Tracey A."/>
            <person name="Wood J.M.D."/>
            <person name="Zagrodzka Z.B."/>
            <person name="Johannesson K."/>
            <person name="Butlin R.K."/>
            <person name="Leder E.H."/>
        </authorList>
    </citation>
    <scope>NUCLEOTIDE SEQUENCE [LARGE SCALE GENOMIC DNA]</scope>
    <source>
        <strain evidence="1">Snail1</strain>
        <tissue evidence="1">Muscle</tissue>
    </source>
</reference>
<dbReference type="PANTHER" id="PTHR13593">
    <property type="match status" value="1"/>
</dbReference>
<comment type="caution">
    <text evidence="1">The sequence shown here is derived from an EMBL/GenBank/DDBJ whole genome shotgun (WGS) entry which is preliminary data.</text>
</comment>
<protein>
    <recommendedName>
        <fullName evidence="3">Phosphatidylinositol-specific phospholipase C X domain-containing protein</fullName>
    </recommendedName>
</protein>
<sequence length="360" mass="40904">MGCCSSKRNQADWMNSLGDEMRNRLPLWKLALPGSHDSGTFQLNRCCGIAADCDVKVRIGLDLLSAITCCVSSCFIHKWGQCQALNFYQQLKAGVRYFDMRVEKGTCCGRESYNCVHTLRGASVRKCMEDVKEFLLKHEGEVVLLDFNRFFGMESDEDHINLVAMLEKVFFDRDKDRSMLYRYSPKNSPQDLTLNKLCQDGTRVIVFYYDADHPNKTLRPAERSQLLPGSTIKSQASWANTMCVESWQKKQNNQSDARHNADKFYVCQGVLTPGTKVVLKNACNTLCCCGLKGTIKTECADKINPSLMRWMKDDVQNSETKRGVIFSADFVSEEYCEVDEHVAKSFAQSVIELNQFVKVN</sequence>
<accession>A0AAN9GF61</accession>
<evidence type="ECO:0008006" key="3">
    <source>
        <dbReference type="Google" id="ProtNLM"/>
    </source>
</evidence>
<proteinExistence type="predicted"/>
<dbReference type="InterPro" id="IPR051057">
    <property type="entry name" value="PI-PLC_domain"/>
</dbReference>
<organism evidence="1 2">
    <name type="scientific">Littorina saxatilis</name>
    <dbReference type="NCBI Taxonomy" id="31220"/>
    <lineage>
        <taxon>Eukaryota</taxon>
        <taxon>Metazoa</taxon>
        <taxon>Spiralia</taxon>
        <taxon>Lophotrochozoa</taxon>
        <taxon>Mollusca</taxon>
        <taxon>Gastropoda</taxon>
        <taxon>Caenogastropoda</taxon>
        <taxon>Littorinimorpha</taxon>
        <taxon>Littorinoidea</taxon>
        <taxon>Littorinidae</taxon>
        <taxon>Littorina</taxon>
    </lineage>
</organism>
<dbReference type="AlphaFoldDB" id="A0AAN9GF61"/>
<dbReference type="GO" id="GO:0008081">
    <property type="term" value="F:phosphoric diester hydrolase activity"/>
    <property type="evidence" value="ECO:0007669"/>
    <property type="project" value="InterPro"/>
</dbReference>
<dbReference type="Proteomes" id="UP001374579">
    <property type="component" value="Unassembled WGS sequence"/>
</dbReference>
<name>A0AAN9GF61_9CAEN</name>
<gene>
    <name evidence="1" type="ORF">V1264_017222</name>
</gene>
<dbReference type="PANTHER" id="PTHR13593:SF113">
    <property type="entry name" value="SI:DKEY-266F7.9"/>
    <property type="match status" value="1"/>
</dbReference>
<dbReference type="EMBL" id="JBAMIC010000007">
    <property type="protein sequence ID" value="KAK7105901.1"/>
    <property type="molecule type" value="Genomic_DNA"/>
</dbReference>
<dbReference type="GO" id="GO:0006629">
    <property type="term" value="P:lipid metabolic process"/>
    <property type="evidence" value="ECO:0007669"/>
    <property type="project" value="InterPro"/>
</dbReference>
<evidence type="ECO:0000313" key="1">
    <source>
        <dbReference type="EMBL" id="KAK7105901.1"/>
    </source>
</evidence>
<evidence type="ECO:0000313" key="2">
    <source>
        <dbReference type="Proteomes" id="UP001374579"/>
    </source>
</evidence>
<dbReference type="CDD" id="cd08587">
    <property type="entry name" value="PI-PLCXDc_like"/>
    <property type="match status" value="1"/>
</dbReference>
<keyword evidence="2" id="KW-1185">Reference proteome</keyword>